<dbReference type="EMBL" id="MWWV01000012">
    <property type="protein sequence ID" value="OZG56997.1"/>
    <property type="molecule type" value="Genomic_DNA"/>
</dbReference>
<proteinExistence type="predicted"/>
<sequence>MGNSNYVEQFIKGLLGPDHFGPVDSTPAGFASHAVLHFMVKHSHLGYTAIERSTGGEVKYNRVRDICIGQKAPAKVSEVIAIARACAQEPLEVFYRITGLESHSTGLWGAEEPGDDVLGEWENHFDRYTLFDEEERRACGFSPVRDDIIRELSGDDVVVGSFGKDGKTYAFTARIRMEG</sequence>
<dbReference type="RefSeq" id="WP_143248920.1">
    <property type="nucleotide sequence ID" value="NZ_MWWV01000012.1"/>
</dbReference>
<comment type="caution">
    <text evidence="1">The sequence shown here is derived from an EMBL/GenBank/DDBJ whole genome shotgun (WGS) entry which is preliminary data.</text>
</comment>
<evidence type="ECO:0000313" key="2">
    <source>
        <dbReference type="Proteomes" id="UP000216444"/>
    </source>
</evidence>
<protein>
    <submittedName>
        <fullName evidence="1">Uncharacterized protein</fullName>
    </submittedName>
</protein>
<name>A0A261FCY8_9BIFI</name>
<dbReference type="Proteomes" id="UP000216444">
    <property type="component" value="Unassembled WGS sequence"/>
</dbReference>
<accession>A0A261FCY8</accession>
<reference evidence="1 2" key="1">
    <citation type="journal article" date="2017" name="BMC Genomics">
        <title>Comparative genomic and phylogenomic analyses of the Bifidobacteriaceae family.</title>
        <authorList>
            <person name="Lugli G.A."/>
            <person name="Milani C."/>
            <person name="Turroni F."/>
            <person name="Duranti S."/>
            <person name="Mancabelli L."/>
            <person name="Mangifesta M."/>
            <person name="Ferrario C."/>
            <person name="Modesto M."/>
            <person name="Mattarelli P."/>
            <person name="Jiri K."/>
            <person name="van Sinderen D."/>
            <person name="Ventura M."/>
        </authorList>
    </citation>
    <scope>NUCLEOTIDE SEQUENCE [LARGE SCALE GENOMIC DNA]</scope>
    <source>
        <strain evidence="1 2">DSM 100201</strain>
    </source>
</reference>
<dbReference type="AlphaFoldDB" id="A0A261FCY8"/>
<organism evidence="1 2">
    <name type="scientific">Bifidobacterium tissieri</name>
    <dbReference type="NCBI Taxonomy" id="1630162"/>
    <lineage>
        <taxon>Bacteria</taxon>
        <taxon>Bacillati</taxon>
        <taxon>Actinomycetota</taxon>
        <taxon>Actinomycetes</taxon>
        <taxon>Bifidobacteriales</taxon>
        <taxon>Bifidobacteriaceae</taxon>
        <taxon>Bifidobacterium</taxon>
    </lineage>
</organism>
<evidence type="ECO:0000313" key="1">
    <source>
        <dbReference type="EMBL" id="OZG56997.1"/>
    </source>
</evidence>
<gene>
    <name evidence="1" type="ORF">BTIS_1659</name>
</gene>
<keyword evidence="2" id="KW-1185">Reference proteome</keyword>